<dbReference type="PANTHER" id="PTHR24359:SF37">
    <property type="entry name" value="PROTEIN KINASE DOMAIN-CONTAINING PROTEIN"/>
    <property type="match status" value="1"/>
</dbReference>
<dbReference type="Gene3D" id="1.10.510.10">
    <property type="entry name" value="Transferase(Phosphotransferase) domain 1"/>
    <property type="match status" value="1"/>
</dbReference>
<feature type="region of interest" description="Disordered" evidence="1">
    <location>
        <begin position="1"/>
        <end position="36"/>
    </location>
</feature>
<dbReference type="PROSITE" id="PS50011">
    <property type="entry name" value="PROTEIN_KINASE_DOM"/>
    <property type="match status" value="1"/>
</dbReference>
<name>A0AAV9GEC5_9PEZI</name>
<dbReference type="GO" id="GO:0004674">
    <property type="term" value="F:protein serine/threonine kinase activity"/>
    <property type="evidence" value="ECO:0007669"/>
    <property type="project" value="TreeGrafter"/>
</dbReference>
<dbReference type="InterPro" id="IPR011009">
    <property type="entry name" value="Kinase-like_dom_sf"/>
</dbReference>
<evidence type="ECO:0000256" key="1">
    <source>
        <dbReference type="SAM" id="MobiDB-lite"/>
    </source>
</evidence>
<feature type="domain" description="Protein kinase" evidence="2">
    <location>
        <begin position="297"/>
        <end position="657"/>
    </location>
</feature>
<reference evidence="3" key="1">
    <citation type="journal article" date="2023" name="Mol. Phylogenet. Evol.">
        <title>Genome-scale phylogeny and comparative genomics of the fungal order Sordariales.</title>
        <authorList>
            <person name="Hensen N."/>
            <person name="Bonometti L."/>
            <person name="Westerberg I."/>
            <person name="Brannstrom I.O."/>
            <person name="Guillou S."/>
            <person name="Cros-Aarteil S."/>
            <person name="Calhoun S."/>
            <person name="Haridas S."/>
            <person name="Kuo A."/>
            <person name="Mondo S."/>
            <person name="Pangilinan J."/>
            <person name="Riley R."/>
            <person name="LaButti K."/>
            <person name="Andreopoulos B."/>
            <person name="Lipzen A."/>
            <person name="Chen C."/>
            <person name="Yan M."/>
            <person name="Daum C."/>
            <person name="Ng V."/>
            <person name="Clum A."/>
            <person name="Steindorff A."/>
            <person name="Ohm R.A."/>
            <person name="Martin F."/>
            <person name="Silar P."/>
            <person name="Natvig D.O."/>
            <person name="Lalanne C."/>
            <person name="Gautier V."/>
            <person name="Ament-Velasquez S.L."/>
            <person name="Kruys A."/>
            <person name="Hutchinson M.I."/>
            <person name="Powell A.J."/>
            <person name="Barry K."/>
            <person name="Miller A.N."/>
            <person name="Grigoriev I.V."/>
            <person name="Debuchy R."/>
            <person name="Gladieux P."/>
            <person name="Hiltunen Thoren M."/>
            <person name="Johannesson H."/>
        </authorList>
    </citation>
    <scope>NUCLEOTIDE SEQUENCE</scope>
    <source>
        <strain evidence="3">PSN243</strain>
    </source>
</reference>
<dbReference type="EMBL" id="MU865958">
    <property type="protein sequence ID" value="KAK4446280.1"/>
    <property type="molecule type" value="Genomic_DNA"/>
</dbReference>
<accession>A0AAV9GEC5</accession>
<dbReference type="SUPFAM" id="SSF56112">
    <property type="entry name" value="Protein kinase-like (PK-like)"/>
    <property type="match status" value="1"/>
</dbReference>
<sequence>MASIHHDQHLHWRHNGNPRSHLSPMPPFRSVSYPPPVPHMTRNSSLWLDELHEKASNRSQVSMGTSLSAERPLSEASDASRLSSYSKADSMTSVGSPTNLTPMSSIPTSDTARPQSLELLLEESLVKCARPFNLQTEPKGDDQFFVPDDAIDKLICRSRVSMEGEFPEGTMREILATRRRLFAILTRMNKTKTIAKFIDEGIDDNCLPFVFRDRRKMIVEYHAGSDTHGRPLLKALTCFDATPHGDEWRAPDIDTFCSHHQWHFLAPQLGVDCPCDGYMDSKVGPHRRFVRDVRIPFVENVDSSNGPDTTCLAGISRHKVKKAYVHPAHRNPCRKEAKGEPRCTASAYAVKLIHGDIRGQAAKNEINALLRFDQSGAQYRHRIIRLLCSFEYRSNYYLIFPYADANLWQFWKEKYPNVTGPERCLERGPSLARWMAGEMLGLVRGLRLIHDPPSSDNDNFLVNGKHGDLKPENILWFGNETDPYLITDNYRPPVGGILKISDFDTAEFHSDFSVSHGDARFLVKTDAYCAPESETGGRISQKYDSWSLGCVLLQFLTWYVFGFKGVNALDDAMMTTIWIRGQPVKLSRFFTVDSDTFPKTAHICPAVQDQIRTLRNHEDHTPFFEDVLVLIETRLLRIDPGERAATGELVDRLHDFYKKCLPSDGYCLPIQGKPPDSETKRPVPDALPSDPKLRRIYKPSWVRRLWDSVCGSLRRLRC</sequence>
<dbReference type="InterPro" id="IPR000719">
    <property type="entry name" value="Prot_kinase_dom"/>
</dbReference>
<dbReference type="Proteomes" id="UP001321760">
    <property type="component" value="Unassembled WGS sequence"/>
</dbReference>
<dbReference type="SMART" id="SM00220">
    <property type="entry name" value="S_TKc"/>
    <property type="match status" value="1"/>
</dbReference>
<dbReference type="CDD" id="cd00180">
    <property type="entry name" value="PKc"/>
    <property type="match status" value="1"/>
</dbReference>
<evidence type="ECO:0000259" key="2">
    <source>
        <dbReference type="PROSITE" id="PS50011"/>
    </source>
</evidence>
<dbReference type="Pfam" id="PF00069">
    <property type="entry name" value="Pkinase"/>
    <property type="match status" value="1"/>
</dbReference>
<keyword evidence="3" id="KW-0808">Transferase</keyword>
<proteinExistence type="predicted"/>
<keyword evidence="4" id="KW-1185">Reference proteome</keyword>
<feature type="compositionally biased region" description="Polar residues" evidence="1">
    <location>
        <begin position="57"/>
        <end position="68"/>
    </location>
</feature>
<evidence type="ECO:0000313" key="4">
    <source>
        <dbReference type="Proteomes" id="UP001321760"/>
    </source>
</evidence>
<dbReference type="GO" id="GO:0005524">
    <property type="term" value="F:ATP binding"/>
    <property type="evidence" value="ECO:0007669"/>
    <property type="project" value="InterPro"/>
</dbReference>
<evidence type="ECO:0000313" key="3">
    <source>
        <dbReference type="EMBL" id="KAK4446280.1"/>
    </source>
</evidence>
<dbReference type="PANTHER" id="PTHR24359">
    <property type="entry name" value="SERINE/THREONINE-PROTEIN KINASE SBK1"/>
    <property type="match status" value="1"/>
</dbReference>
<organism evidence="3 4">
    <name type="scientific">Podospora aff. communis PSN243</name>
    <dbReference type="NCBI Taxonomy" id="3040156"/>
    <lineage>
        <taxon>Eukaryota</taxon>
        <taxon>Fungi</taxon>
        <taxon>Dikarya</taxon>
        <taxon>Ascomycota</taxon>
        <taxon>Pezizomycotina</taxon>
        <taxon>Sordariomycetes</taxon>
        <taxon>Sordariomycetidae</taxon>
        <taxon>Sordariales</taxon>
        <taxon>Podosporaceae</taxon>
        <taxon>Podospora</taxon>
    </lineage>
</organism>
<protein>
    <submittedName>
        <fullName evidence="3">Kinase-like domain-containing protein</fullName>
    </submittedName>
</protein>
<reference evidence="3" key="2">
    <citation type="submission" date="2023-05" db="EMBL/GenBank/DDBJ databases">
        <authorList>
            <consortium name="Lawrence Berkeley National Laboratory"/>
            <person name="Steindorff A."/>
            <person name="Hensen N."/>
            <person name="Bonometti L."/>
            <person name="Westerberg I."/>
            <person name="Brannstrom I.O."/>
            <person name="Guillou S."/>
            <person name="Cros-Aarteil S."/>
            <person name="Calhoun S."/>
            <person name="Haridas S."/>
            <person name="Kuo A."/>
            <person name="Mondo S."/>
            <person name="Pangilinan J."/>
            <person name="Riley R."/>
            <person name="Labutti K."/>
            <person name="Andreopoulos B."/>
            <person name="Lipzen A."/>
            <person name="Chen C."/>
            <person name="Yanf M."/>
            <person name="Daum C."/>
            <person name="Ng V."/>
            <person name="Clum A."/>
            <person name="Ohm R."/>
            <person name="Martin F."/>
            <person name="Silar P."/>
            <person name="Natvig D."/>
            <person name="Lalanne C."/>
            <person name="Gautier V."/>
            <person name="Ament-Velasquez S.L."/>
            <person name="Kruys A."/>
            <person name="Hutchinson M.I."/>
            <person name="Powell A.J."/>
            <person name="Barry K."/>
            <person name="Miller A.N."/>
            <person name="Grigoriev I.V."/>
            <person name="Debuchy R."/>
            <person name="Gladieux P."/>
            <person name="Thoren M.H."/>
            <person name="Johannesson H."/>
        </authorList>
    </citation>
    <scope>NUCLEOTIDE SEQUENCE</scope>
    <source>
        <strain evidence="3">PSN243</strain>
    </source>
</reference>
<keyword evidence="3" id="KW-0418">Kinase</keyword>
<feature type="region of interest" description="Disordered" evidence="1">
    <location>
        <begin position="57"/>
        <end position="112"/>
    </location>
</feature>
<dbReference type="AlphaFoldDB" id="A0AAV9GEC5"/>
<comment type="caution">
    <text evidence="3">The sequence shown here is derived from an EMBL/GenBank/DDBJ whole genome shotgun (WGS) entry which is preliminary data.</text>
</comment>
<feature type="compositionally biased region" description="Polar residues" evidence="1">
    <location>
        <begin position="80"/>
        <end position="112"/>
    </location>
</feature>
<feature type="compositionally biased region" description="Basic and acidic residues" evidence="1">
    <location>
        <begin position="1"/>
        <end position="10"/>
    </location>
</feature>
<gene>
    <name evidence="3" type="ORF">QBC34DRAFT_331788</name>
</gene>